<dbReference type="Proteomes" id="UP001139054">
    <property type="component" value="Unassembled WGS sequence"/>
</dbReference>
<evidence type="ECO:0000256" key="1">
    <source>
        <dbReference type="SAM" id="Coils"/>
    </source>
</evidence>
<keyword evidence="6" id="KW-1185">Reference proteome</keyword>
<evidence type="ECO:0000313" key="5">
    <source>
        <dbReference type="EMBL" id="MCG2668035.1"/>
    </source>
</evidence>
<feature type="compositionally biased region" description="Low complexity" evidence="2">
    <location>
        <begin position="700"/>
        <end position="728"/>
    </location>
</feature>
<evidence type="ECO:0000313" key="6">
    <source>
        <dbReference type="Proteomes" id="UP001139012"/>
    </source>
</evidence>
<feature type="region of interest" description="Disordered" evidence="2">
    <location>
        <begin position="697"/>
        <end position="827"/>
    </location>
</feature>
<feature type="compositionally biased region" description="Basic and acidic residues" evidence="2">
    <location>
        <begin position="643"/>
        <end position="661"/>
    </location>
</feature>
<feature type="region of interest" description="Disordered" evidence="2">
    <location>
        <begin position="345"/>
        <end position="369"/>
    </location>
</feature>
<reference evidence="4" key="1">
    <citation type="submission" date="2022-01" db="EMBL/GenBank/DDBJ databases">
        <title>Genome sequnece data of strain Bradyrhizobium sp. nov.</title>
        <authorList>
            <person name="Zhang J."/>
        </authorList>
    </citation>
    <scope>NUCLEOTIDE SEQUENCE</scope>
    <source>
        <strain evidence="5">WYCCWR 12774</strain>
        <strain evidence="4">WYCCWR 13023</strain>
    </source>
</reference>
<dbReference type="Proteomes" id="UP001139012">
    <property type="component" value="Unassembled WGS sequence"/>
</dbReference>
<feature type="region of interest" description="Disordered" evidence="2">
    <location>
        <begin position="643"/>
        <end position="681"/>
    </location>
</feature>
<sequence length="872" mass="94973">MNGVTPDPSAPNRDGDALSRLKLAQALVRSTYAIAWERAWPGLARVLTVVGLFLVVSWAGLWLALPSVARAIGLVIFAGLAVAALFPLIRFRWPSREEALARLDRGSGIRHRPATTLTDTLTSQDPVALALWQAQRERTLASLKRIRAGLPHPRLAIHDPWALRALVMVMLVATFFAAGDERAMRLGAAFDWNGVLAPTNIRVDAWVTPPLYTGKPPVILSAANKEAAALPASGPLAVPAGSTLIVRSSGGSLDVVVSGGLKEAEPKEAAPKGTNEKHFTITSDGTAHVRAPSGQPQWAFAATPDRPPTIALAKDPERQARGALQLVYKIEDDYGVTGAEAQVAPRTADAGKEGDNKTAARPLFQPPQFPLVLPNARTRNGVGQTVKDLSEDPYAGADVTLTLTAKDEAGNEARSDPFNMRLPERLFTKPLARALIEQRRILALDANKNSDVYTALDALMIAPELFTQETGQYLGLYSVTRQLEAARTDDALREVVASLWALAVTIEDGNISDVEKALRAAQDALKQALDRGASDEEIKKLTQDLRAALDNFMRQLAEQFRNNKDAQNLARPLDPNTKILRQQDLQNMIDRMERLSRSGDKDAAKQLLDQLQQMLEGLQMAQPGQSGESDMEQALNELGDMIRKQQQLRDKTYKQGQDSRRDRMRGKQQQGDQSMSDLQQDQQALRDRLKKLQDEMAKRGLSQKGQKGQQGQKGQEGQQGDQAQSGQDGDQDADQGDDDGGLDSADNAMGDAGSKLGEGNADGAVDSQGKALEAMRKGAQKMAEAMQQGDGDGQGDGPGNRAGRQQSGGNQTDPLGRPLRGHEFGDDYTVRIPGEIDVQRVRRILEELRRRLGDPSRPQIELDYIERLLKDF</sequence>
<protein>
    <submittedName>
        <fullName evidence="4">TIGR02302 family protein</fullName>
    </submittedName>
</protein>
<keyword evidence="3" id="KW-0812">Transmembrane</keyword>
<proteinExistence type="predicted"/>
<dbReference type="EMBL" id="JAKLTY010000006">
    <property type="protein sequence ID" value="MCG2627288.1"/>
    <property type="molecule type" value="Genomic_DNA"/>
</dbReference>
<evidence type="ECO:0000256" key="2">
    <source>
        <dbReference type="SAM" id="MobiDB-lite"/>
    </source>
</evidence>
<keyword evidence="3" id="KW-1133">Transmembrane helix</keyword>
<dbReference type="EMBL" id="JAKLUA010000003">
    <property type="protein sequence ID" value="MCG2668035.1"/>
    <property type="molecule type" value="Genomic_DNA"/>
</dbReference>
<feature type="compositionally biased region" description="Gly residues" evidence="2">
    <location>
        <begin position="790"/>
        <end position="800"/>
    </location>
</feature>
<evidence type="ECO:0000256" key="3">
    <source>
        <dbReference type="SAM" id="Phobius"/>
    </source>
</evidence>
<feature type="transmembrane region" description="Helical" evidence="3">
    <location>
        <begin position="71"/>
        <end position="89"/>
    </location>
</feature>
<dbReference type="NCBIfam" id="TIGR02302">
    <property type="entry name" value="aProt_lowcomp"/>
    <property type="match status" value="1"/>
</dbReference>
<feature type="compositionally biased region" description="Basic and acidic residues" evidence="2">
    <location>
        <begin position="349"/>
        <end position="358"/>
    </location>
</feature>
<gene>
    <name evidence="5" type="ORF">L6637_13785</name>
    <name evidence="4" type="ORF">L6654_11665</name>
</gene>
<feature type="compositionally biased region" description="Low complexity" evidence="2">
    <location>
        <begin position="668"/>
        <end position="681"/>
    </location>
</feature>
<feature type="transmembrane region" description="Helical" evidence="3">
    <location>
        <begin position="46"/>
        <end position="65"/>
    </location>
</feature>
<evidence type="ECO:0000313" key="7">
    <source>
        <dbReference type="Proteomes" id="UP001139054"/>
    </source>
</evidence>
<accession>A0A9X1R998</accession>
<keyword evidence="1" id="KW-0175">Coiled coil</keyword>
<feature type="compositionally biased region" description="Acidic residues" evidence="2">
    <location>
        <begin position="729"/>
        <end position="741"/>
    </location>
</feature>
<comment type="caution">
    <text evidence="4">The sequence shown here is derived from an EMBL/GenBank/DDBJ whole genome shotgun (WGS) entry which is preliminary data.</text>
</comment>
<feature type="compositionally biased region" description="Polar residues" evidence="2">
    <location>
        <begin position="803"/>
        <end position="813"/>
    </location>
</feature>
<keyword evidence="3" id="KW-0472">Membrane</keyword>
<dbReference type="Pfam" id="PF13779">
    <property type="entry name" value="DUF4175"/>
    <property type="match status" value="1"/>
</dbReference>
<organism evidence="4 7">
    <name type="scientific">Bradyrhizobium zhengyangense</name>
    <dbReference type="NCBI Taxonomy" id="2911009"/>
    <lineage>
        <taxon>Bacteria</taxon>
        <taxon>Pseudomonadati</taxon>
        <taxon>Pseudomonadota</taxon>
        <taxon>Alphaproteobacteria</taxon>
        <taxon>Hyphomicrobiales</taxon>
        <taxon>Nitrobacteraceae</taxon>
        <taxon>Bradyrhizobium</taxon>
    </lineage>
</organism>
<feature type="coiled-coil region" evidence="1">
    <location>
        <begin position="511"/>
        <end position="569"/>
    </location>
</feature>
<dbReference type="AlphaFoldDB" id="A0A9X1R998"/>
<evidence type="ECO:0000313" key="4">
    <source>
        <dbReference type="EMBL" id="MCG2627288.1"/>
    </source>
</evidence>
<dbReference type="InterPro" id="IPR012683">
    <property type="entry name" value="CHP02302_TM"/>
</dbReference>
<dbReference type="RefSeq" id="WP_237863915.1">
    <property type="nucleotide sequence ID" value="NZ_JAKLTY010000006.1"/>
</dbReference>
<name>A0A9X1R998_9BRAD</name>